<name>A0A919QAF9_9ACTN</name>
<organism evidence="1 2">
    <name type="scientific">Acrocarpospora phusangensis</name>
    <dbReference type="NCBI Taxonomy" id="1070424"/>
    <lineage>
        <taxon>Bacteria</taxon>
        <taxon>Bacillati</taxon>
        <taxon>Actinomycetota</taxon>
        <taxon>Actinomycetes</taxon>
        <taxon>Streptosporangiales</taxon>
        <taxon>Streptosporangiaceae</taxon>
        <taxon>Acrocarpospora</taxon>
    </lineage>
</organism>
<evidence type="ECO:0000313" key="1">
    <source>
        <dbReference type="EMBL" id="GIH25028.1"/>
    </source>
</evidence>
<dbReference type="Proteomes" id="UP000640052">
    <property type="component" value="Unassembled WGS sequence"/>
</dbReference>
<accession>A0A919QAF9</accession>
<gene>
    <name evidence="1" type="ORF">Aph01nite_33380</name>
</gene>
<protein>
    <submittedName>
        <fullName evidence="1">Uncharacterized protein</fullName>
    </submittedName>
</protein>
<comment type="caution">
    <text evidence="1">The sequence shown here is derived from an EMBL/GenBank/DDBJ whole genome shotgun (WGS) entry which is preliminary data.</text>
</comment>
<dbReference type="EMBL" id="BOOA01000024">
    <property type="protein sequence ID" value="GIH25028.1"/>
    <property type="molecule type" value="Genomic_DNA"/>
</dbReference>
<keyword evidence="2" id="KW-1185">Reference proteome</keyword>
<dbReference type="RefSeq" id="WP_204041761.1">
    <property type="nucleotide sequence ID" value="NZ_BOOA01000024.1"/>
</dbReference>
<sequence>MLLRVARVLETIARRRLEEVSREEAGRDVIRREEARLEEAHRLAVRATAADARPPLPSHLLSLEATERLTR</sequence>
<reference evidence="1" key="1">
    <citation type="submission" date="2021-01" db="EMBL/GenBank/DDBJ databases">
        <title>Whole genome shotgun sequence of Acrocarpospora phusangensis NBRC 108782.</title>
        <authorList>
            <person name="Komaki H."/>
            <person name="Tamura T."/>
        </authorList>
    </citation>
    <scope>NUCLEOTIDE SEQUENCE</scope>
    <source>
        <strain evidence="1">NBRC 108782</strain>
    </source>
</reference>
<dbReference type="AlphaFoldDB" id="A0A919QAF9"/>
<evidence type="ECO:0000313" key="2">
    <source>
        <dbReference type="Proteomes" id="UP000640052"/>
    </source>
</evidence>
<proteinExistence type="predicted"/>